<evidence type="ECO:0000313" key="1">
    <source>
        <dbReference type="EMBL" id="JAP88936.1"/>
    </source>
</evidence>
<proteinExistence type="predicted"/>
<dbReference type="AlphaFoldDB" id="A0A146JZM1"/>
<accession>A0A146JZM1</accession>
<reference evidence="1" key="1">
    <citation type="submission" date="2015-07" db="EMBL/GenBank/DDBJ databases">
        <title>Adaptation to a free-living lifestyle via gene acquisitions in the diplomonad Trepomonas sp. PC1.</title>
        <authorList>
            <person name="Xu F."/>
            <person name="Jerlstrom-Hultqvist J."/>
            <person name="Kolisko M."/>
            <person name="Simpson A.G.B."/>
            <person name="Roger A.J."/>
            <person name="Svard S.G."/>
            <person name="Andersson J.O."/>
        </authorList>
    </citation>
    <scope>NUCLEOTIDE SEQUENCE</scope>
    <source>
        <strain evidence="1">PC1</strain>
    </source>
</reference>
<organism evidence="1">
    <name type="scientific">Trepomonas sp. PC1</name>
    <dbReference type="NCBI Taxonomy" id="1076344"/>
    <lineage>
        <taxon>Eukaryota</taxon>
        <taxon>Metamonada</taxon>
        <taxon>Diplomonadida</taxon>
        <taxon>Hexamitidae</taxon>
        <taxon>Hexamitinae</taxon>
        <taxon>Trepomonas</taxon>
    </lineage>
</organism>
<name>A0A146JZM1_9EUKA</name>
<feature type="non-terminal residue" evidence="1">
    <location>
        <position position="1"/>
    </location>
</feature>
<gene>
    <name evidence="1" type="ORF">TPC1_31569</name>
</gene>
<sequence>KYEKGMSIFYQVMAIKVQNLDNAKIKENWKLLLQELPFFLQSYDTSLKMTQNIQQNIYELQITNFEQFTAQCNRLYYDLKQKPYAALYLSENLLCVVVNHSVFDMCSHYQCINYLFDPRPLKVISLPKLKQNEFPFNLSNPLKFSFMKASKQLNDYNQVRISTPKVLQKLKSFNKKISLHSFLFYILTKALLKTLPSVGDTVVMQCAVDQRKFLNVDGVGLMVEPFQLNLKKEELCEGLELIQKQISQIEVEHQQFQHFRQVFKEQNPSSIFLSSAPQRFQLTMEAEEIALVSQCLFKAEDPMLLCSFLNLNELIGVIQLTYIAVEDEQQKIIQKAVEDE</sequence>
<protein>
    <submittedName>
        <fullName evidence="1">Uncharacterized protein</fullName>
    </submittedName>
</protein>
<feature type="non-terminal residue" evidence="1">
    <location>
        <position position="340"/>
    </location>
</feature>
<dbReference type="EMBL" id="GDID01007670">
    <property type="protein sequence ID" value="JAP88936.1"/>
    <property type="molecule type" value="Transcribed_RNA"/>
</dbReference>